<keyword evidence="4" id="KW-0472">Membrane</keyword>
<protein>
    <submittedName>
        <fullName evidence="7">Uncharacterized protein</fullName>
    </submittedName>
</protein>
<dbReference type="InterPro" id="IPR038588">
    <property type="entry name" value="XS_domain_sf"/>
</dbReference>
<dbReference type="PANTHER" id="PTHR21596:SF23">
    <property type="entry name" value="FACTOR OF DNA METHYLATION 4"/>
    <property type="match status" value="1"/>
</dbReference>
<sequence>MNSTDLKYSKIRTLLRNERRLLLIPFSVHTLHKLILLLALFDSGESERETMDARVSARCVCFEKRDCHLKELLQHAFDLGRGSQRTNQKAQAQHRALERYIPRYRDVEDSLESYVKIESSAVYDGDKEKLFVWPWMGIVANIPTQVKDGRRVGESGSKLRTFLEHEKATQQLLAKKEELNQREKKLQQREVQNENERSKLLLEPKMMEKEKLYKKIIELENKLDAKQALELETECMKSALQVMKHLGEEGDLDVKNKIDTVRQELKEKEEELNGLEELNQALIIKEHKSNDELQEARKDLFSVST</sequence>
<evidence type="ECO:0000313" key="8">
    <source>
        <dbReference type="Proteomes" id="UP001314170"/>
    </source>
</evidence>
<dbReference type="Pfam" id="PF03468">
    <property type="entry name" value="XS"/>
    <property type="match status" value="1"/>
</dbReference>
<keyword evidence="4" id="KW-0812">Transmembrane</keyword>
<gene>
    <name evidence="7" type="ORF">DCAF_LOCUS8516</name>
</gene>
<reference evidence="7 8" key="1">
    <citation type="submission" date="2024-01" db="EMBL/GenBank/DDBJ databases">
        <authorList>
            <person name="Waweru B."/>
        </authorList>
    </citation>
    <scope>NUCLEOTIDE SEQUENCE [LARGE SCALE GENOMIC DNA]</scope>
</reference>
<dbReference type="GO" id="GO:0080188">
    <property type="term" value="P:gene silencing by siRNA-directed DNA methylation"/>
    <property type="evidence" value="ECO:0007669"/>
    <property type="project" value="InterPro"/>
</dbReference>
<keyword evidence="8" id="KW-1185">Reference proteome</keyword>
<evidence type="ECO:0000256" key="3">
    <source>
        <dbReference type="SAM" id="Coils"/>
    </source>
</evidence>
<organism evidence="7 8">
    <name type="scientific">Dovyalis caffra</name>
    <dbReference type="NCBI Taxonomy" id="77055"/>
    <lineage>
        <taxon>Eukaryota</taxon>
        <taxon>Viridiplantae</taxon>
        <taxon>Streptophyta</taxon>
        <taxon>Embryophyta</taxon>
        <taxon>Tracheophyta</taxon>
        <taxon>Spermatophyta</taxon>
        <taxon>Magnoliopsida</taxon>
        <taxon>eudicotyledons</taxon>
        <taxon>Gunneridae</taxon>
        <taxon>Pentapetalae</taxon>
        <taxon>rosids</taxon>
        <taxon>fabids</taxon>
        <taxon>Malpighiales</taxon>
        <taxon>Salicaceae</taxon>
        <taxon>Flacourtieae</taxon>
        <taxon>Dovyalis</taxon>
    </lineage>
</organism>
<comment type="caution">
    <text evidence="7">The sequence shown here is derived from an EMBL/GenBank/DDBJ whole genome shotgun (WGS) entry which is preliminary data.</text>
</comment>
<keyword evidence="1 3" id="KW-0175">Coiled coil</keyword>
<dbReference type="Proteomes" id="UP001314170">
    <property type="component" value="Unassembled WGS sequence"/>
</dbReference>
<evidence type="ECO:0000256" key="4">
    <source>
        <dbReference type="SAM" id="Phobius"/>
    </source>
</evidence>
<evidence type="ECO:0000256" key="2">
    <source>
        <dbReference type="ARBA" id="ARBA00023158"/>
    </source>
</evidence>
<keyword evidence="2" id="KW-0943">RNA-mediated gene silencing</keyword>
<feature type="domain" description="Zinc finger-XS" evidence="6">
    <location>
        <begin position="63"/>
        <end position="98"/>
    </location>
</feature>
<feature type="coiled-coil region" evidence="3">
    <location>
        <begin position="162"/>
        <end position="285"/>
    </location>
</feature>
<dbReference type="InterPro" id="IPR045177">
    <property type="entry name" value="FDM1-5/IDN2"/>
</dbReference>
<evidence type="ECO:0000256" key="1">
    <source>
        <dbReference type="ARBA" id="ARBA00023054"/>
    </source>
</evidence>
<feature type="domain" description="XS" evidence="5">
    <location>
        <begin position="128"/>
        <end position="169"/>
    </location>
</feature>
<accession>A0AAV1RC76</accession>
<evidence type="ECO:0000259" key="5">
    <source>
        <dbReference type="Pfam" id="PF03468"/>
    </source>
</evidence>
<feature type="transmembrane region" description="Helical" evidence="4">
    <location>
        <begin position="21"/>
        <end position="41"/>
    </location>
</feature>
<dbReference type="EMBL" id="CAWUPB010000913">
    <property type="protein sequence ID" value="CAK7331528.1"/>
    <property type="molecule type" value="Genomic_DNA"/>
</dbReference>
<dbReference type="InterPro" id="IPR005381">
    <property type="entry name" value="Znf-XS_domain"/>
</dbReference>
<dbReference type="InterPro" id="IPR005380">
    <property type="entry name" value="XS_domain"/>
</dbReference>
<dbReference type="Pfam" id="PF03470">
    <property type="entry name" value="zf-XS"/>
    <property type="match status" value="1"/>
</dbReference>
<evidence type="ECO:0000259" key="6">
    <source>
        <dbReference type="Pfam" id="PF03470"/>
    </source>
</evidence>
<name>A0AAV1RC76_9ROSI</name>
<evidence type="ECO:0000313" key="7">
    <source>
        <dbReference type="EMBL" id="CAK7331528.1"/>
    </source>
</evidence>
<keyword evidence="4" id="KW-1133">Transmembrane helix</keyword>
<dbReference type="AlphaFoldDB" id="A0AAV1RC76"/>
<dbReference type="Gene3D" id="3.30.70.2890">
    <property type="entry name" value="XS domain"/>
    <property type="match status" value="1"/>
</dbReference>
<dbReference type="PANTHER" id="PTHR21596">
    <property type="entry name" value="RIBONUCLEASE P SUBUNIT P38"/>
    <property type="match status" value="1"/>
</dbReference>
<proteinExistence type="predicted"/>